<accession>A0A0M6YGR7</accession>
<dbReference type="AlphaFoldDB" id="A0A0M6YGR7"/>
<proteinExistence type="predicted"/>
<gene>
    <name evidence="1" type="ORF">JDO7802_00883</name>
</gene>
<evidence type="ECO:0000313" key="1">
    <source>
        <dbReference type="EMBL" id="CTQ48875.1"/>
    </source>
</evidence>
<protein>
    <submittedName>
        <fullName evidence="1">Uncharacterized protein</fullName>
    </submittedName>
</protein>
<evidence type="ECO:0000313" key="2">
    <source>
        <dbReference type="Proteomes" id="UP000049222"/>
    </source>
</evidence>
<reference evidence="1 2" key="1">
    <citation type="submission" date="2015-07" db="EMBL/GenBank/DDBJ databases">
        <authorList>
            <person name="Noorani M."/>
        </authorList>
    </citation>
    <scope>NUCLEOTIDE SEQUENCE [LARGE SCALE GENOMIC DNA]</scope>
    <source>
        <strain evidence="1 2">CECT 7802</strain>
    </source>
</reference>
<dbReference type="STRING" id="420998.JDO7802_00883"/>
<keyword evidence="2" id="KW-1185">Reference proteome</keyword>
<name>A0A0M6YGR7_9RHOB</name>
<organism evidence="1 2">
    <name type="scientific">Jannaschia donghaensis</name>
    <dbReference type="NCBI Taxonomy" id="420998"/>
    <lineage>
        <taxon>Bacteria</taxon>
        <taxon>Pseudomonadati</taxon>
        <taxon>Pseudomonadota</taxon>
        <taxon>Alphaproteobacteria</taxon>
        <taxon>Rhodobacterales</taxon>
        <taxon>Roseobacteraceae</taxon>
        <taxon>Jannaschia</taxon>
    </lineage>
</organism>
<dbReference type="EMBL" id="CXSU01000006">
    <property type="protein sequence ID" value="CTQ48875.1"/>
    <property type="molecule type" value="Genomic_DNA"/>
</dbReference>
<sequence>MSDYGYTDRDLLERRETYFYSTLGGAGWLAVYREARRTALSHLPKGTLLPFGTGGPLPDGSGPIRTADLLDSLEASPDPEWIDRLVQRFEVTKRLYESYDARLRKGSGPFRDLSLYARLARLLATDPARLDWLNALLKLHDLLLSQPTEALQSVNGTLRETVECELAAIEQLERRHA</sequence>
<dbReference type="RefSeq" id="WP_055083051.1">
    <property type="nucleotide sequence ID" value="NZ_CXSU01000006.1"/>
</dbReference>
<dbReference type="Proteomes" id="UP000049222">
    <property type="component" value="Unassembled WGS sequence"/>
</dbReference>